<evidence type="ECO:0000256" key="3">
    <source>
        <dbReference type="ARBA" id="ARBA00006427"/>
    </source>
</evidence>
<dbReference type="PANTHER" id="PTHR16056:SF2">
    <property type="entry name" value="TESTIS-EXPRESSED PROTEIN 10"/>
    <property type="match status" value="1"/>
</dbReference>
<evidence type="ECO:0000313" key="9">
    <source>
        <dbReference type="Proteomes" id="UP001165121"/>
    </source>
</evidence>
<dbReference type="OrthoDB" id="361362at2759"/>
<comment type="caution">
    <text evidence="8">The sequence shown here is derived from an EMBL/GenBank/DDBJ whole genome shotgun (WGS) entry which is preliminary data.</text>
</comment>
<evidence type="ECO:0000259" key="7">
    <source>
        <dbReference type="Pfam" id="PF25781"/>
    </source>
</evidence>
<keyword evidence="4" id="KW-0539">Nucleus</keyword>
<name>A0A9W6TZ15_9STRA</name>
<evidence type="ECO:0000256" key="5">
    <source>
        <dbReference type="SAM" id="MobiDB-lite"/>
    </source>
</evidence>
<evidence type="ECO:0000313" key="8">
    <source>
        <dbReference type="EMBL" id="GMF22703.1"/>
    </source>
</evidence>
<evidence type="ECO:0000259" key="6">
    <source>
        <dbReference type="Pfam" id="PF12333"/>
    </source>
</evidence>
<feature type="domain" description="TEX10-like TPR repeats" evidence="7">
    <location>
        <begin position="585"/>
        <end position="759"/>
    </location>
</feature>
<evidence type="ECO:0000256" key="2">
    <source>
        <dbReference type="ARBA" id="ARBA00004642"/>
    </source>
</evidence>
<dbReference type="InterPro" id="IPR057949">
    <property type="entry name" value="TPR_TEX10"/>
</dbReference>
<proteinExistence type="inferred from homology"/>
<evidence type="ECO:0000256" key="1">
    <source>
        <dbReference type="ARBA" id="ARBA00004604"/>
    </source>
</evidence>
<dbReference type="InterPro" id="IPR011989">
    <property type="entry name" value="ARM-like"/>
</dbReference>
<keyword evidence="9" id="KW-1185">Reference proteome</keyword>
<dbReference type="AlphaFoldDB" id="A0A9W6TZ15"/>
<dbReference type="InterPro" id="IPR016024">
    <property type="entry name" value="ARM-type_fold"/>
</dbReference>
<gene>
    <name evidence="8" type="ORF">Pfra01_000339400</name>
</gene>
<sequence length="962" mass="104735">MARAAPATKSKKKPADFKRPKRKVGRRAAPAANVTSVGITSRRINLLEQSLLQDKSGAAQLTRRHLALPELLQQAGHYNAHVRQRALQGVRELAAQDAAANLRANAAVLLERFLPTLLDEEAVVREAAVQAWRAMLPVLRGALAPFATLVATYFCSGLTHLQVGVRQDALKAIGELVDQAPELLRQDAGREALARLLENFRDLICAAQTQGIRMMNTYDLLLGSDATGSAAKKGPAGRKSQKAGQKKSKKPKAPSGALTLRFAALQVLHKLLLSVSVGLGSDKAGAAVGTRSASVPTTKALLLFPTPQLVATSMFAPSTATTSAGEKASASWQEKVRALLPALLDLWLECLEGSTDALSDVHVEHMKYIVECTTAVIGANIDLLNVDSLDDAANKEFFQAALKLREELLAPENFPMLPSASAALAAASDSLGALSRWHGMNAALSKLACEYLRLPALIRGSGKEASQSESLEQRVCAFAVTTLAKYKETPELRAVASMQNVLQPLLEVVTLILASVSTRNDATTSLEKPTDERSLLLEAVTQFYVLCTPKSVSFRSCTAFAVDQLEIALRGQQRPSQKLPWPMVMQWVVCLADLLGQLDPHHMKLGRRSLLALISVLKQLPTEYATGDQMDSVLMNLSAFFDLAAMPSPSMTEDEKQRMLAKTRFDALGAADQLAFVALVYHLPRYPVSLLRALASCCKSKRIYSEAKSFLIDILFQRREAVDLAHIVSFLVSTALAPVDANAHQQRQQLQLVDHVCSTFVAMNLGNSLPKILAPTLAKAQAREEMNSMELHTLVQLYRTCVSSASSRSVEAHQQRSDIPAEMERELVNLTVRILVNFCAAPSSDQATTPEEVDSHEQEQLLVETCVSTLTYGEVNIFASFLDDLLAAQQPVLALIRRLRVLQALVRTSNLAGAFRRHQNHVGHLLDLLEQQHGGEDDIAQLARKLRGDLKLLAVGRLSESR</sequence>
<comment type="subcellular location">
    <subcellularLocation>
        <location evidence="1">Nucleus</location>
        <location evidence="1">Nucleolus</location>
    </subcellularLocation>
    <subcellularLocation>
        <location evidence="2">Nucleus</location>
        <location evidence="2">Nucleoplasm</location>
    </subcellularLocation>
</comment>
<dbReference type="Pfam" id="PF12333">
    <property type="entry name" value="Ipi1_N"/>
    <property type="match status" value="1"/>
</dbReference>
<dbReference type="Pfam" id="PF25781">
    <property type="entry name" value="TPR_TEX10"/>
    <property type="match status" value="1"/>
</dbReference>
<feature type="region of interest" description="Disordered" evidence="5">
    <location>
        <begin position="228"/>
        <end position="254"/>
    </location>
</feature>
<organism evidence="8 9">
    <name type="scientific">Phytophthora fragariaefolia</name>
    <dbReference type="NCBI Taxonomy" id="1490495"/>
    <lineage>
        <taxon>Eukaryota</taxon>
        <taxon>Sar</taxon>
        <taxon>Stramenopiles</taxon>
        <taxon>Oomycota</taxon>
        <taxon>Peronosporomycetes</taxon>
        <taxon>Peronosporales</taxon>
        <taxon>Peronosporaceae</taxon>
        <taxon>Phytophthora</taxon>
    </lineage>
</organism>
<feature type="compositionally biased region" description="Basic residues" evidence="5">
    <location>
        <begin position="235"/>
        <end position="252"/>
    </location>
</feature>
<dbReference type="GO" id="GO:0005634">
    <property type="term" value="C:nucleus"/>
    <property type="evidence" value="ECO:0007669"/>
    <property type="project" value="UniProtKB-SubCell"/>
</dbReference>
<dbReference type="Gene3D" id="1.25.10.10">
    <property type="entry name" value="Leucine-rich Repeat Variant"/>
    <property type="match status" value="1"/>
</dbReference>
<dbReference type="EMBL" id="BSXT01000261">
    <property type="protein sequence ID" value="GMF22703.1"/>
    <property type="molecule type" value="Genomic_DNA"/>
</dbReference>
<feature type="domain" description="Pre-rRNA-processing protein Ipi1 N-terminal" evidence="6">
    <location>
        <begin position="142"/>
        <end position="216"/>
    </location>
</feature>
<accession>A0A9W6TZ15</accession>
<feature type="region of interest" description="Disordered" evidence="5">
    <location>
        <begin position="1"/>
        <end position="32"/>
    </location>
</feature>
<comment type="similarity">
    <text evidence="3">Belongs to the IPI1/TEX10 family.</text>
</comment>
<protein>
    <submittedName>
        <fullName evidence="8">Unnamed protein product</fullName>
    </submittedName>
</protein>
<dbReference type="PANTHER" id="PTHR16056">
    <property type="entry name" value="REGULATOR OF MICROTUBULE DYNAMICS PROTEIN"/>
    <property type="match status" value="1"/>
</dbReference>
<dbReference type="InterPro" id="IPR024679">
    <property type="entry name" value="Ipi1_N"/>
</dbReference>
<evidence type="ECO:0000256" key="4">
    <source>
        <dbReference type="ARBA" id="ARBA00023242"/>
    </source>
</evidence>
<dbReference type="SUPFAM" id="SSF48371">
    <property type="entry name" value="ARM repeat"/>
    <property type="match status" value="1"/>
</dbReference>
<dbReference type="Proteomes" id="UP001165121">
    <property type="component" value="Unassembled WGS sequence"/>
</dbReference>
<reference evidence="8" key="1">
    <citation type="submission" date="2023-04" db="EMBL/GenBank/DDBJ databases">
        <title>Phytophthora fragariaefolia NBRC 109709.</title>
        <authorList>
            <person name="Ichikawa N."/>
            <person name="Sato H."/>
            <person name="Tonouchi N."/>
        </authorList>
    </citation>
    <scope>NUCLEOTIDE SEQUENCE</scope>
    <source>
        <strain evidence="8">NBRC 109709</strain>
    </source>
</reference>